<keyword evidence="3" id="KW-1185">Reference proteome</keyword>
<sequence>MIFIDTLRKERKRGDNRKRKRKAVVPTLRKRPVTSRHREREEEGGGRRSGSTGAQRWRLPRENPFSNRFPSPLLRTMQAGSAPARQPPQEPARQALRLWSGGEHRASGELEAPTGAAKSLSY</sequence>
<gene>
    <name evidence="2" type="ORF">E2C01_009921</name>
</gene>
<organism evidence="2 3">
    <name type="scientific">Portunus trituberculatus</name>
    <name type="common">Swimming crab</name>
    <name type="synonym">Neptunus trituberculatus</name>
    <dbReference type="NCBI Taxonomy" id="210409"/>
    <lineage>
        <taxon>Eukaryota</taxon>
        <taxon>Metazoa</taxon>
        <taxon>Ecdysozoa</taxon>
        <taxon>Arthropoda</taxon>
        <taxon>Crustacea</taxon>
        <taxon>Multicrustacea</taxon>
        <taxon>Malacostraca</taxon>
        <taxon>Eumalacostraca</taxon>
        <taxon>Eucarida</taxon>
        <taxon>Decapoda</taxon>
        <taxon>Pleocyemata</taxon>
        <taxon>Brachyura</taxon>
        <taxon>Eubrachyura</taxon>
        <taxon>Portunoidea</taxon>
        <taxon>Portunidae</taxon>
        <taxon>Portuninae</taxon>
        <taxon>Portunus</taxon>
    </lineage>
</organism>
<dbReference type="Proteomes" id="UP000324222">
    <property type="component" value="Unassembled WGS sequence"/>
</dbReference>
<proteinExistence type="predicted"/>
<evidence type="ECO:0000313" key="3">
    <source>
        <dbReference type="Proteomes" id="UP000324222"/>
    </source>
</evidence>
<feature type="region of interest" description="Disordered" evidence="1">
    <location>
        <begin position="1"/>
        <end position="122"/>
    </location>
</feature>
<comment type="caution">
    <text evidence="2">The sequence shown here is derived from an EMBL/GenBank/DDBJ whole genome shotgun (WGS) entry which is preliminary data.</text>
</comment>
<feature type="compositionally biased region" description="Basic and acidic residues" evidence="1">
    <location>
        <begin position="36"/>
        <end position="46"/>
    </location>
</feature>
<reference evidence="2 3" key="1">
    <citation type="submission" date="2019-05" db="EMBL/GenBank/DDBJ databases">
        <title>Another draft genome of Portunus trituberculatus and its Hox gene families provides insights of decapod evolution.</title>
        <authorList>
            <person name="Jeong J.-H."/>
            <person name="Song I."/>
            <person name="Kim S."/>
            <person name="Choi T."/>
            <person name="Kim D."/>
            <person name="Ryu S."/>
            <person name="Kim W."/>
        </authorList>
    </citation>
    <scope>NUCLEOTIDE SEQUENCE [LARGE SCALE GENOMIC DNA]</scope>
    <source>
        <tissue evidence="2">Muscle</tissue>
    </source>
</reference>
<feature type="compositionally biased region" description="Basic residues" evidence="1">
    <location>
        <begin position="9"/>
        <end position="35"/>
    </location>
</feature>
<accession>A0A5B7D7B7</accession>
<evidence type="ECO:0000256" key="1">
    <source>
        <dbReference type="SAM" id="MobiDB-lite"/>
    </source>
</evidence>
<protein>
    <submittedName>
        <fullName evidence="2">Uncharacterized protein</fullName>
    </submittedName>
</protein>
<dbReference type="EMBL" id="VSRR010000558">
    <property type="protein sequence ID" value="MPC17076.1"/>
    <property type="molecule type" value="Genomic_DNA"/>
</dbReference>
<name>A0A5B7D7B7_PORTR</name>
<dbReference type="AlphaFoldDB" id="A0A5B7D7B7"/>
<evidence type="ECO:0000313" key="2">
    <source>
        <dbReference type="EMBL" id="MPC17076.1"/>
    </source>
</evidence>